<reference evidence="1" key="1">
    <citation type="submission" date="2018-05" db="EMBL/GenBank/DDBJ databases">
        <authorList>
            <person name="Lanie J.A."/>
            <person name="Ng W.-L."/>
            <person name="Kazmierczak K.M."/>
            <person name="Andrzejewski T.M."/>
            <person name="Davidsen T.M."/>
            <person name="Wayne K.J."/>
            <person name="Tettelin H."/>
            <person name="Glass J.I."/>
            <person name="Rusch D."/>
            <person name="Podicherti R."/>
            <person name="Tsui H.-C.T."/>
            <person name="Winkler M.E."/>
        </authorList>
    </citation>
    <scope>NUCLEOTIDE SEQUENCE</scope>
</reference>
<evidence type="ECO:0000313" key="1">
    <source>
        <dbReference type="EMBL" id="SVC52984.1"/>
    </source>
</evidence>
<name>A0A382MVJ6_9ZZZZ</name>
<proteinExistence type="predicted"/>
<dbReference type="EMBL" id="UINC01096249">
    <property type="protein sequence ID" value="SVC52984.1"/>
    <property type="molecule type" value="Genomic_DNA"/>
</dbReference>
<sequence length="41" mass="4261">MQFVQPVKSVGVVLFAGFVVAMGGATLSAEEVQRGSRGRPP</sequence>
<accession>A0A382MVJ6</accession>
<dbReference type="AlphaFoldDB" id="A0A382MVJ6"/>
<feature type="non-terminal residue" evidence="1">
    <location>
        <position position="41"/>
    </location>
</feature>
<protein>
    <submittedName>
        <fullName evidence="1">Uncharacterized protein</fullName>
    </submittedName>
</protein>
<gene>
    <name evidence="1" type="ORF">METZ01_LOCUS305838</name>
</gene>
<organism evidence="1">
    <name type="scientific">marine metagenome</name>
    <dbReference type="NCBI Taxonomy" id="408172"/>
    <lineage>
        <taxon>unclassified sequences</taxon>
        <taxon>metagenomes</taxon>
        <taxon>ecological metagenomes</taxon>
    </lineage>
</organism>